<reference evidence="2" key="1">
    <citation type="submission" date="2022-11" db="EMBL/GenBank/DDBJ databases">
        <title>Parathalassolutuus dongxingensis gen. nov., sp. nov., a novel member of family Oceanospirillaceae isolated from a coastal shrimp pond in Guangxi, China.</title>
        <authorList>
            <person name="Chen H."/>
        </authorList>
    </citation>
    <scope>NUCLEOTIDE SEQUENCE</scope>
    <source>
        <strain evidence="2">G-43</strain>
    </source>
</reference>
<evidence type="ECO:0000256" key="1">
    <source>
        <dbReference type="SAM" id="MobiDB-lite"/>
    </source>
</evidence>
<organism evidence="2 3">
    <name type="scientific">Parathalassolituus penaei</name>
    <dbReference type="NCBI Taxonomy" id="2997323"/>
    <lineage>
        <taxon>Bacteria</taxon>
        <taxon>Pseudomonadati</taxon>
        <taxon>Pseudomonadota</taxon>
        <taxon>Gammaproteobacteria</taxon>
        <taxon>Oceanospirillales</taxon>
        <taxon>Oceanospirillaceae</taxon>
        <taxon>Parathalassolituus</taxon>
    </lineage>
</organism>
<dbReference type="RefSeq" id="WP_283174602.1">
    <property type="nucleotide sequence ID" value="NZ_JAPNOA010000054.1"/>
</dbReference>
<protein>
    <submittedName>
        <fullName evidence="2">Uncharacterized protein</fullName>
    </submittedName>
</protein>
<comment type="caution">
    <text evidence="2">The sequence shown here is derived from an EMBL/GenBank/DDBJ whole genome shotgun (WGS) entry which is preliminary data.</text>
</comment>
<sequence length="266" mass="29891">MSALGLIIALALPVALVLSGFVYYGRHQQKQQAQRLQAALIRSKADELKEALELLVIIDGHRELQMVVLERLQHLYRLSEDALPYESRNDQQEAEAAAGESSAGTTVESLRAKIEANGEVRPVLKSDREIRFAKQQFNRILKSLGAMARQKVISETTLAEYRRYLRLTLLEREVDTFVAQGDLAAERGDVVSAGGYYKAAKKLLIECDIQYPEKNERIRDLSHRSATLYSGGVVKEDKLSRALSKEAEPNMDAHGIPLDPNEKRKY</sequence>
<evidence type="ECO:0000313" key="2">
    <source>
        <dbReference type="EMBL" id="MCY0966392.1"/>
    </source>
</evidence>
<accession>A0A9X3EF21</accession>
<name>A0A9X3EF21_9GAMM</name>
<keyword evidence="3" id="KW-1185">Reference proteome</keyword>
<evidence type="ECO:0000313" key="3">
    <source>
        <dbReference type="Proteomes" id="UP001150830"/>
    </source>
</evidence>
<dbReference type="Proteomes" id="UP001150830">
    <property type="component" value="Unassembled WGS sequence"/>
</dbReference>
<gene>
    <name evidence="2" type="ORF">OUO13_14445</name>
</gene>
<feature type="region of interest" description="Disordered" evidence="1">
    <location>
        <begin position="240"/>
        <end position="266"/>
    </location>
</feature>
<dbReference type="AlphaFoldDB" id="A0A9X3EF21"/>
<dbReference type="EMBL" id="JAPNOA010000054">
    <property type="protein sequence ID" value="MCY0966392.1"/>
    <property type="molecule type" value="Genomic_DNA"/>
</dbReference>
<proteinExistence type="predicted"/>